<dbReference type="EMBL" id="JACHKY010000001">
    <property type="protein sequence ID" value="MBB4796533.1"/>
    <property type="molecule type" value="Genomic_DNA"/>
</dbReference>
<evidence type="ECO:0000313" key="2">
    <source>
        <dbReference type="Proteomes" id="UP000539957"/>
    </source>
</evidence>
<name>A0A7W7N1Q0_9CAUL</name>
<accession>A0A7W7N1Q0</accession>
<evidence type="ECO:0000313" key="1">
    <source>
        <dbReference type="EMBL" id="MBB4796533.1"/>
    </source>
</evidence>
<dbReference type="PANTHER" id="PTHR35175:SF2">
    <property type="entry name" value="DUF1289 DOMAIN-CONTAINING PROTEIN"/>
    <property type="match status" value="1"/>
</dbReference>
<dbReference type="InterPro" id="IPR010710">
    <property type="entry name" value="DUF1289"/>
</dbReference>
<comment type="caution">
    <text evidence="1">The sequence shown here is derived from an EMBL/GenBank/DDBJ whole genome shotgun (WGS) entry which is preliminary data.</text>
</comment>
<proteinExistence type="predicted"/>
<sequence>MRQPAAPSPARPPRSVATPCVMVCTVDGASGLCLGCFRTLPEIATWSRMSAEERAAIMDELEGRRGLIDPVLLGG</sequence>
<dbReference type="AlphaFoldDB" id="A0A7W7N1Q0"/>
<reference evidence="1 2" key="1">
    <citation type="submission" date="2020-08" db="EMBL/GenBank/DDBJ databases">
        <title>Functional genomics of gut bacteria from endangered species of beetles.</title>
        <authorList>
            <person name="Carlos-Shanley C."/>
        </authorList>
    </citation>
    <scope>NUCLEOTIDE SEQUENCE [LARGE SCALE GENOMIC DNA]</scope>
    <source>
        <strain evidence="1 2">S00123</strain>
    </source>
</reference>
<protein>
    <submittedName>
        <fullName evidence="1">Putative Fe-S protein YdhL (DUF1289 family)</fullName>
    </submittedName>
</protein>
<keyword evidence="2" id="KW-1185">Reference proteome</keyword>
<dbReference type="RefSeq" id="WP_260398276.1">
    <property type="nucleotide sequence ID" value="NZ_JACHKY010000001.1"/>
</dbReference>
<organism evidence="1 2">
    <name type="scientific">Brevundimonas bullata</name>
    <dbReference type="NCBI Taxonomy" id="13160"/>
    <lineage>
        <taxon>Bacteria</taxon>
        <taxon>Pseudomonadati</taxon>
        <taxon>Pseudomonadota</taxon>
        <taxon>Alphaproteobacteria</taxon>
        <taxon>Caulobacterales</taxon>
        <taxon>Caulobacteraceae</taxon>
        <taxon>Brevundimonas</taxon>
    </lineage>
</organism>
<dbReference type="Proteomes" id="UP000539957">
    <property type="component" value="Unassembled WGS sequence"/>
</dbReference>
<gene>
    <name evidence="1" type="ORF">HNP32_000247</name>
</gene>
<dbReference type="PANTHER" id="PTHR35175">
    <property type="entry name" value="DUF1289 DOMAIN-CONTAINING PROTEIN"/>
    <property type="match status" value="1"/>
</dbReference>
<dbReference type="Pfam" id="PF06945">
    <property type="entry name" value="DUF1289"/>
    <property type="match status" value="1"/>
</dbReference>